<sequence>MRKKQSLYVLTFSILTAFHIIFANFYLRIYGYMNAHDHLTAFLSASVIVRGLLLIAISVAGFTCIRVNRRLLPVYLGLFLINLILFFFI</sequence>
<keyword evidence="1" id="KW-0812">Transmembrane</keyword>
<keyword evidence="1" id="KW-0472">Membrane</keyword>
<evidence type="ECO:0000313" key="2">
    <source>
        <dbReference type="EMBL" id="EOT87335.1"/>
    </source>
</evidence>
<protein>
    <submittedName>
        <fullName evidence="2">Uncharacterized protein</fullName>
    </submittedName>
</protein>
<feature type="transmembrane region" description="Helical" evidence="1">
    <location>
        <begin position="71"/>
        <end position="88"/>
    </location>
</feature>
<dbReference type="eggNOG" id="ENOG502ZMV0">
    <property type="taxonomic scope" value="Bacteria"/>
</dbReference>
<dbReference type="Proteomes" id="UP000015961">
    <property type="component" value="Unassembled WGS sequence"/>
</dbReference>
<keyword evidence="3" id="KW-1185">Reference proteome</keyword>
<dbReference type="EMBL" id="ASWO01000001">
    <property type="protein sequence ID" value="EOT87335.1"/>
    <property type="molecule type" value="Genomic_DNA"/>
</dbReference>
<dbReference type="RefSeq" id="WP_016184887.1">
    <property type="nucleotide sequence ID" value="NZ_ASWO01000001.1"/>
</dbReference>
<reference evidence="2 3" key="1">
    <citation type="submission" date="2013-03" db="EMBL/GenBank/DDBJ databases">
        <title>The Genome Sequence of Enterococcus sulfureus ATCC_49903 (PacBio/Illumina hybrid assembly).</title>
        <authorList>
            <consortium name="The Broad Institute Genomics Platform"/>
            <consortium name="The Broad Institute Genome Sequencing Center for Infectious Disease"/>
            <person name="Earl A."/>
            <person name="Russ C."/>
            <person name="Gilmore M."/>
            <person name="Surin D."/>
            <person name="Walker B."/>
            <person name="Young S."/>
            <person name="Zeng Q."/>
            <person name="Gargeya S."/>
            <person name="Fitzgerald M."/>
            <person name="Haas B."/>
            <person name="Abouelleil A."/>
            <person name="Allen A.W."/>
            <person name="Alvarado L."/>
            <person name="Arachchi H.M."/>
            <person name="Berlin A.M."/>
            <person name="Chapman S.B."/>
            <person name="Gainer-Dewar J."/>
            <person name="Goldberg J."/>
            <person name="Griggs A."/>
            <person name="Gujja S."/>
            <person name="Hansen M."/>
            <person name="Howarth C."/>
            <person name="Imamovic A."/>
            <person name="Ireland A."/>
            <person name="Larimer J."/>
            <person name="McCowan C."/>
            <person name="Murphy C."/>
            <person name="Pearson M."/>
            <person name="Poon T.W."/>
            <person name="Priest M."/>
            <person name="Roberts A."/>
            <person name="Saif S."/>
            <person name="Shea T."/>
            <person name="Sisk P."/>
            <person name="Sykes S."/>
            <person name="Wortman J."/>
            <person name="Nusbaum C."/>
            <person name="Birren B."/>
        </authorList>
    </citation>
    <scope>NUCLEOTIDE SEQUENCE [LARGE SCALE GENOMIC DNA]</scope>
    <source>
        <strain evidence="2 3">ATCC 49903</strain>
    </source>
</reference>
<evidence type="ECO:0000256" key="1">
    <source>
        <dbReference type="SAM" id="Phobius"/>
    </source>
</evidence>
<comment type="caution">
    <text evidence="2">The sequence shown here is derived from an EMBL/GenBank/DDBJ whole genome shotgun (WGS) entry which is preliminary data.</text>
</comment>
<keyword evidence="1" id="KW-1133">Transmembrane helix</keyword>
<dbReference type="OrthoDB" id="2195041at2"/>
<dbReference type="PATRIC" id="fig|1140003.3.peg.391"/>
<proteinExistence type="predicted"/>
<organism evidence="2 3">
    <name type="scientific">Enterococcus sulfureus ATCC 49903</name>
    <dbReference type="NCBI Taxonomy" id="1140003"/>
    <lineage>
        <taxon>Bacteria</taxon>
        <taxon>Bacillati</taxon>
        <taxon>Bacillota</taxon>
        <taxon>Bacilli</taxon>
        <taxon>Lactobacillales</taxon>
        <taxon>Enterococcaceae</taxon>
        <taxon>Enterococcus</taxon>
    </lineage>
</organism>
<feature type="transmembrane region" description="Helical" evidence="1">
    <location>
        <begin position="7"/>
        <end position="27"/>
    </location>
</feature>
<name>S0LAS5_9ENTE</name>
<gene>
    <name evidence="2" type="ORF">I573_00391</name>
</gene>
<dbReference type="AlphaFoldDB" id="S0LAS5"/>
<dbReference type="STRING" id="1140003.OMY_00396"/>
<evidence type="ECO:0000313" key="3">
    <source>
        <dbReference type="Proteomes" id="UP000015961"/>
    </source>
</evidence>
<accession>S0LAS5</accession>
<feature type="transmembrane region" description="Helical" evidence="1">
    <location>
        <begin position="39"/>
        <end position="64"/>
    </location>
</feature>